<dbReference type="EMBL" id="JAUSVS010000004">
    <property type="protein sequence ID" value="MDQ0464789.1"/>
    <property type="molecule type" value="Genomic_DNA"/>
</dbReference>
<keyword evidence="3" id="KW-1185">Reference proteome</keyword>
<feature type="transmembrane region" description="Helical" evidence="1">
    <location>
        <begin position="12"/>
        <end position="33"/>
    </location>
</feature>
<evidence type="ECO:0000313" key="2">
    <source>
        <dbReference type="EMBL" id="MDQ0464789.1"/>
    </source>
</evidence>
<keyword evidence="1" id="KW-1133">Transmembrane helix</keyword>
<dbReference type="Proteomes" id="UP001228905">
    <property type="component" value="Unassembled WGS sequence"/>
</dbReference>
<dbReference type="RefSeq" id="WP_307349699.1">
    <property type="nucleotide sequence ID" value="NZ_JAUSVS010000004.1"/>
</dbReference>
<name>A0ABU0IUS2_9CAUL</name>
<keyword evidence="1" id="KW-0812">Transmembrane</keyword>
<keyword evidence="1" id="KW-0472">Membrane</keyword>
<feature type="transmembrane region" description="Helical" evidence="1">
    <location>
        <begin position="69"/>
        <end position="93"/>
    </location>
</feature>
<gene>
    <name evidence="2" type="ORF">QO010_002573</name>
</gene>
<organism evidence="2 3">
    <name type="scientific">Caulobacter ginsengisoli</name>
    <dbReference type="NCBI Taxonomy" id="400775"/>
    <lineage>
        <taxon>Bacteria</taxon>
        <taxon>Pseudomonadati</taxon>
        <taxon>Pseudomonadota</taxon>
        <taxon>Alphaproteobacteria</taxon>
        <taxon>Caulobacterales</taxon>
        <taxon>Caulobacteraceae</taxon>
        <taxon>Caulobacter</taxon>
    </lineage>
</organism>
<feature type="transmembrane region" description="Helical" evidence="1">
    <location>
        <begin position="105"/>
        <end position="124"/>
    </location>
</feature>
<evidence type="ECO:0000256" key="1">
    <source>
        <dbReference type="SAM" id="Phobius"/>
    </source>
</evidence>
<comment type="caution">
    <text evidence="2">The sequence shown here is derived from an EMBL/GenBank/DDBJ whole genome shotgun (WGS) entry which is preliminary data.</text>
</comment>
<evidence type="ECO:0000313" key="3">
    <source>
        <dbReference type="Proteomes" id="UP001228905"/>
    </source>
</evidence>
<proteinExistence type="predicted"/>
<sequence length="130" mass="13741">MPPALQTLARSSLVHIAVGFLLMGGWAFFANSGHGLDKAWLPALAQGTISGLLTGILKKTLEMLDGKMSGALAYAVPPAITAGSILALLVLVHKLIGTPELVRTIAFPWTMSTLYAIVYNARLVRDRSAA</sequence>
<reference evidence="2 3" key="1">
    <citation type="submission" date="2023-07" db="EMBL/GenBank/DDBJ databases">
        <title>Genomic Encyclopedia of Type Strains, Phase IV (KMG-IV): sequencing the most valuable type-strain genomes for metagenomic binning, comparative biology and taxonomic classification.</title>
        <authorList>
            <person name="Goeker M."/>
        </authorList>
    </citation>
    <scope>NUCLEOTIDE SEQUENCE [LARGE SCALE GENOMIC DNA]</scope>
    <source>
        <strain evidence="2 3">DSM 18695</strain>
    </source>
</reference>
<accession>A0ABU0IUS2</accession>
<protein>
    <submittedName>
        <fullName evidence="2">Uncharacterized protein</fullName>
    </submittedName>
</protein>
<feature type="transmembrane region" description="Helical" evidence="1">
    <location>
        <begin position="39"/>
        <end position="57"/>
    </location>
</feature>